<keyword evidence="3" id="KW-1185">Reference proteome</keyword>
<sequence>MNNMTLKEGLGWGKNKNKKGKVKKSSYLAHGGQRERLDESLAKTPDSTELQLGSIHKKARERDLIIFLRVPHTNIDSFGDSATIRLSESFAFYSGRYAKGNDFVSSTSLPSPSPRAPLENFIA</sequence>
<dbReference type="AlphaFoldDB" id="A0AAV4U6D1"/>
<organism evidence="2 3">
    <name type="scientific">Caerostris darwini</name>
    <dbReference type="NCBI Taxonomy" id="1538125"/>
    <lineage>
        <taxon>Eukaryota</taxon>
        <taxon>Metazoa</taxon>
        <taxon>Ecdysozoa</taxon>
        <taxon>Arthropoda</taxon>
        <taxon>Chelicerata</taxon>
        <taxon>Arachnida</taxon>
        <taxon>Araneae</taxon>
        <taxon>Araneomorphae</taxon>
        <taxon>Entelegynae</taxon>
        <taxon>Araneoidea</taxon>
        <taxon>Araneidae</taxon>
        <taxon>Caerostris</taxon>
    </lineage>
</organism>
<feature type="region of interest" description="Disordered" evidence="1">
    <location>
        <begin position="1"/>
        <end position="36"/>
    </location>
</feature>
<dbReference type="Proteomes" id="UP001054837">
    <property type="component" value="Unassembled WGS sequence"/>
</dbReference>
<evidence type="ECO:0000256" key="1">
    <source>
        <dbReference type="SAM" id="MobiDB-lite"/>
    </source>
</evidence>
<feature type="compositionally biased region" description="Basic residues" evidence="1">
    <location>
        <begin position="15"/>
        <end position="24"/>
    </location>
</feature>
<proteinExistence type="predicted"/>
<feature type="region of interest" description="Disordered" evidence="1">
    <location>
        <begin position="104"/>
        <end position="123"/>
    </location>
</feature>
<name>A0AAV4U6D1_9ARAC</name>
<reference evidence="2 3" key="1">
    <citation type="submission" date="2021-06" db="EMBL/GenBank/DDBJ databases">
        <title>Caerostris darwini draft genome.</title>
        <authorList>
            <person name="Kono N."/>
            <person name="Arakawa K."/>
        </authorList>
    </citation>
    <scope>NUCLEOTIDE SEQUENCE [LARGE SCALE GENOMIC DNA]</scope>
</reference>
<protein>
    <submittedName>
        <fullName evidence="2">Uncharacterized protein</fullName>
    </submittedName>
</protein>
<accession>A0AAV4U6D1</accession>
<dbReference type="EMBL" id="BPLQ01010742">
    <property type="protein sequence ID" value="GIY53175.1"/>
    <property type="molecule type" value="Genomic_DNA"/>
</dbReference>
<evidence type="ECO:0000313" key="2">
    <source>
        <dbReference type="EMBL" id="GIY53175.1"/>
    </source>
</evidence>
<gene>
    <name evidence="2" type="ORF">CDAR_51131</name>
</gene>
<comment type="caution">
    <text evidence="2">The sequence shown here is derived from an EMBL/GenBank/DDBJ whole genome shotgun (WGS) entry which is preliminary data.</text>
</comment>
<evidence type="ECO:0000313" key="3">
    <source>
        <dbReference type="Proteomes" id="UP001054837"/>
    </source>
</evidence>